<proteinExistence type="predicted"/>
<dbReference type="RefSeq" id="WP_029383373.1">
    <property type="nucleotide sequence ID" value="NZ_CP010849.1"/>
</dbReference>
<protein>
    <submittedName>
        <fullName evidence="1">Uncharacterized protein</fullName>
    </submittedName>
</protein>
<accession>A0A0C5G2I7</accession>
<dbReference type="AlphaFoldDB" id="A0A0C5G2I7"/>
<organism evidence="1 2">
    <name type="scientific">Streptomyces cyaneogriseus subsp. noncyanogenus</name>
    <dbReference type="NCBI Taxonomy" id="477245"/>
    <lineage>
        <taxon>Bacteria</taxon>
        <taxon>Bacillati</taxon>
        <taxon>Actinomycetota</taxon>
        <taxon>Actinomycetes</taxon>
        <taxon>Kitasatosporales</taxon>
        <taxon>Streptomycetaceae</taxon>
        <taxon>Streptomyces</taxon>
    </lineage>
</organism>
<reference evidence="1 2" key="1">
    <citation type="submission" date="2015-02" db="EMBL/GenBank/DDBJ databases">
        <title>Genome sequence of thermotolerant Streptomyces cyaneogriseus subsp. Noncyanogenus NMWT1, the producer of nematocidal antibiotics nemadectin.</title>
        <authorList>
            <person name="Wang H."/>
            <person name="Li C."/>
            <person name="Xiang W."/>
            <person name="Wang X."/>
        </authorList>
    </citation>
    <scope>NUCLEOTIDE SEQUENCE [LARGE SCALE GENOMIC DNA]</scope>
    <source>
        <strain evidence="1 2">NMWT 1</strain>
    </source>
</reference>
<keyword evidence="2" id="KW-1185">Reference proteome</keyword>
<dbReference type="STRING" id="477245.TU94_16105"/>
<evidence type="ECO:0000313" key="1">
    <source>
        <dbReference type="EMBL" id="AJP02770.1"/>
    </source>
</evidence>
<dbReference type="PATRIC" id="fig|477245.3.peg.3410"/>
<evidence type="ECO:0000313" key="2">
    <source>
        <dbReference type="Proteomes" id="UP000032234"/>
    </source>
</evidence>
<name>A0A0C5G2I7_9ACTN</name>
<sequence length="112" mass="12609">MDFTVIAHAVEVDHGVKRLSMRFIKKYAAPERQRLSAELCAEISQEFEKLGLLTLPRRLPTSENEYVFVLAKDSPLGQTVALASSLAALDQLGENRMPWLFDNHPDAKKLLT</sequence>
<dbReference type="EMBL" id="CP010849">
    <property type="protein sequence ID" value="AJP02770.1"/>
    <property type="molecule type" value="Genomic_DNA"/>
</dbReference>
<dbReference type="HOGENOM" id="CLU_2144419_0_0_11"/>
<dbReference type="KEGG" id="scw:TU94_16105"/>
<dbReference type="OrthoDB" id="4220566at2"/>
<dbReference type="Proteomes" id="UP000032234">
    <property type="component" value="Chromosome"/>
</dbReference>
<gene>
    <name evidence="1" type="ORF">TU94_16105</name>
</gene>